<dbReference type="InterPro" id="IPR042267">
    <property type="entry name" value="VTC_sf"/>
</dbReference>
<feature type="domain" description="VTC" evidence="1">
    <location>
        <begin position="9"/>
        <end position="225"/>
    </location>
</feature>
<protein>
    <submittedName>
        <fullName evidence="2">Polyphosphate polymerase domain-containing protein</fullName>
    </submittedName>
</protein>
<sequence>MHVNGKKLRHEQKYYINPQDYIATRNRLRTLMSLDRHSVSDEGYHIRSLYFDNLSETALYDKNNGVYQRKKYRIRIYNLSDGIIKLERKSKWNEYVLKEAASLTRQQTDRLLSGDAEWLRGEDHPLLADFYRDWKQNALKPSVSVDYIREAYIDEMSDTRITFDKRLAAGFHSALLFDRDLQTWEAIEGPRLILEVKFRQFLPHMIRSLLQMTAHQRSTISKYVLCKERQKIYTR</sequence>
<evidence type="ECO:0000313" key="3">
    <source>
        <dbReference type="Proteomes" id="UP001256827"/>
    </source>
</evidence>
<evidence type="ECO:0000259" key="1">
    <source>
        <dbReference type="Pfam" id="PF09359"/>
    </source>
</evidence>
<organism evidence="2 3">
    <name type="scientific">Brevibacillus brevis</name>
    <name type="common">Bacillus brevis</name>
    <dbReference type="NCBI Taxonomy" id="1393"/>
    <lineage>
        <taxon>Bacteria</taxon>
        <taxon>Bacillati</taxon>
        <taxon>Bacillota</taxon>
        <taxon>Bacilli</taxon>
        <taxon>Bacillales</taxon>
        <taxon>Paenibacillaceae</taxon>
        <taxon>Brevibacillus</taxon>
    </lineage>
</organism>
<dbReference type="Pfam" id="PF09359">
    <property type="entry name" value="VTC"/>
    <property type="match status" value="1"/>
</dbReference>
<dbReference type="Proteomes" id="UP001256827">
    <property type="component" value="Chromosome"/>
</dbReference>
<dbReference type="EMBL" id="CP134050">
    <property type="protein sequence ID" value="WNC13898.1"/>
    <property type="molecule type" value="Genomic_DNA"/>
</dbReference>
<dbReference type="CDD" id="cd07750">
    <property type="entry name" value="PolyPPase_VTC_like"/>
    <property type="match status" value="1"/>
</dbReference>
<name>A0ABY9T1C6_BREBE</name>
<gene>
    <name evidence="2" type="ORF">RGB73_24955</name>
</gene>
<dbReference type="Gene3D" id="3.20.100.30">
    <property type="entry name" value="VTC, catalytic tunnel domain"/>
    <property type="match status" value="1"/>
</dbReference>
<evidence type="ECO:0000313" key="2">
    <source>
        <dbReference type="EMBL" id="WNC13898.1"/>
    </source>
</evidence>
<proteinExistence type="predicted"/>
<dbReference type="InterPro" id="IPR018966">
    <property type="entry name" value="VTC_domain"/>
</dbReference>
<dbReference type="RefSeq" id="WP_310765609.1">
    <property type="nucleotide sequence ID" value="NZ_CP134050.1"/>
</dbReference>
<accession>A0ABY9T1C6</accession>
<keyword evidence="3" id="KW-1185">Reference proteome</keyword>
<reference evidence="2 3" key="1">
    <citation type="submission" date="2023-09" db="EMBL/GenBank/DDBJ databases">
        <title>Complete Genome and Methylome dissection of Bacillus brevis NEB573 original source of BbsI restriction endonuclease.</title>
        <authorList>
            <person name="Fomenkov A."/>
            <person name="Roberts R.D."/>
        </authorList>
    </citation>
    <scope>NUCLEOTIDE SEQUENCE [LARGE SCALE GENOMIC DNA]</scope>
    <source>
        <strain evidence="2 3">NEB573</strain>
    </source>
</reference>